<dbReference type="InterPro" id="IPR013815">
    <property type="entry name" value="ATP_grasp_subdomain_1"/>
</dbReference>
<dbReference type="RefSeq" id="WP_249044515.1">
    <property type="nucleotide sequence ID" value="NZ_JAGIOO010000001.1"/>
</dbReference>
<reference evidence="2 3" key="1">
    <citation type="submission" date="2021-03" db="EMBL/GenBank/DDBJ databases">
        <title>Sequencing the genomes of 1000 actinobacteria strains.</title>
        <authorList>
            <person name="Klenk H.-P."/>
        </authorList>
    </citation>
    <scope>NUCLEOTIDE SEQUENCE [LARGE SCALE GENOMIC DNA]</scope>
    <source>
        <strain evidence="2 3">DSM 44580</strain>
    </source>
</reference>
<dbReference type="InterPro" id="IPR051549">
    <property type="entry name" value="PEP_Utilizing_Enz"/>
</dbReference>
<dbReference type="Pfam" id="PF01326">
    <property type="entry name" value="PPDK_N"/>
    <property type="match status" value="1"/>
</dbReference>
<keyword evidence="3" id="KW-1185">Reference proteome</keyword>
<dbReference type="PANTHER" id="PTHR43615:SF1">
    <property type="entry name" value="PPDK_N DOMAIN-CONTAINING PROTEIN"/>
    <property type="match status" value="1"/>
</dbReference>
<name>A0ABS5AMD8_9PSEU</name>
<dbReference type="InterPro" id="IPR002192">
    <property type="entry name" value="PPDK_AMP/ATP-bd"/>
</dbReference>
<organism evidence="2 3">
    <name type="scientific">Crossiella equi</name>
    <dbReference type="NCBI Taxonomy" id="130796"/>
    <lineage>
        <taxon>Bacteria</taxon>
        <taxon>Bacillati</taxon>
        <taxon>Actinomycetota</taxon>
        <taxon>Actinomycetes</taxon>
        <taxon>Pseudonocardiales</taxon>
        <taxon>Pseudonocardiaceae</taxon>
        <taxon>Crossiella</taxon>
    </lineage>
</organism>
<dbReference type="SUPFAM" id="SSF56059">
    <property type="entry name" value="Glutathione synthetase ATP-binding domain-like"/>
    <property type="match status" value="1"/>
</dbReference>
<gene>
    <name evidence="2" type="ORF">JOF53_006241</name>
</gene>
<dbReference type="Gene3D" id="3.30.470.20">
    <property type="entry name" value="ATP-grasp fold, B domain"/>
    <property type="match status" value="1"/>
</dbReference>
<feature type="domain" description="Pyruvate phosphate dikinase AMP/ATP-binding" evidence="1">
    <location>
        <begin position="394"/>
        <end position="664"/>
    </location>
</feature>
<evidence type="ECO:0000313" key="2">
    <source>
        <dbReference type="EMBL" id="MBP2477369.1"/>
    </source>
</evidence>
<comment type="caution">
    <text evidence="2">The sequence shown here is derived from an EMBL/GenBank/DDBJ whole genome shotgun (WGS) entry which is preliminary data.</text>
</comment>
<dbReference type="Gene3D" id="3.30.1490.20">
    <property type="entry name" value="ATP-grasp fold, A domain"/>
    <property type="match status" value="1"/>
</dbReference>
<sequence length="665" mass="73662">MHADPVESDEVIKAVVGERLTLAAFDQLSGMLAGQPFVKLVVDRDENTIHFINNAHRDFHVKYVGLDILGMELDDLAANVNAFNDSVYHDPERRFYLGILALHQRSADGGAGRRFFSLETVEVDTMSAEMIQYFYNFVREWVDPALPLVFKPATHLQERFLDAIPPAELPRVTAHELFASTQFVPLNPGKATGRLRAFASEKDYDAAASTLEWYDIIVMDRVPDDIPRLAGIINAQHTTPLSHTNVLASGWKIPNAIQIGVLDRVTEESLDGEWVEYTVTAGGTEIGLTRTEAPAELSAPPAWRAQQIKLEEPETERTPILDMHKLRATDRHRYGTKAANLGELRHVLDHGSDRLLGFYQVPRPPRPHLLSYLARNLAVPEDAELAANAWAFLRENVRIPRGIAIPFAVQQRFLQSSPAIQQAIGKLKMALELDVPEAEPLSLALQKLIRTTKLPEELRAEIDSAIVATLGGVRTFVVRSSSNAEDLDGFSAAGIYESVNHVSTAEAIFDSIKLVWASLVSPRSVRLRQQAGISLDDCYMGVIVQEQVDAPVGGVLVTTNPMARNDFRNVYVNVSPQVTDVVSGTVMPMQYLYSTVEGGGRTLTLGDAKEDLSEDIKSMLQKLALAGRLLQSHFSPDYTFAAPVDIEWVTGPERVHILQLRPYSV</sequence>
<dbReference type="PANTHER" id="PTHR43615">
    <property type="entry name" value="PHOSPHOENOLPYRUVATE SYNTHASE-RELATED"/>
    <property type="match status" value="1"/>
</dbReference>
<evidence type="ECO:0000259" key="1">
    <source>
        <dbReference type="Pfam" id="PF01326"/>
    </source>
</evidence>
<accession>A0ABS5AMD8</accession>
<dbReference type="EMBL" id="JAGIOO010000001">
    <property type="protein sequence ID" value="MBP2477369.1"/>
    <property type="molecule type" value="Genomic_DNA"/>
</dbReference>
<proteinExistence type="predicted"/>
<evidence type="ECO:0000313" key="3">
    <source>
        <dbReference type="Proteomes" id="UP001519363"/>
    </source>
</evidence>
<dbReference type="Proteomes" id="UP001519363">
    <property type="component" value="Unassembled WGS sequence"/>
</dbReference>
<protein>
    <recommendedName>
        <fullName evidence="1">Pyruvate phosphate dikinase AMP/ATP-binding domain-containing protein</fullName>
    </recommendedName>
</protein>